<reference evidence="4 5" key="1">
    <citation type="journal article" date="2012" name="BMC Genomics">
        <title>Complete genome sequence, lifestyle, and multi-drug resistance of the human pathogen Corynebacterium resistens DSM 45100 isolated from blood samples of a leukemia patient.</title>
        <authorList>
            <person name="Schroder J."/>
            <person name="Maus I."/>
            <person name="Meyer K."/>
            <person name="Wordemann S."/>
            <person name="Blom J."/>
            <person name="Jaenicke S."/>
            <person name="Schneider J."/>
            <person name="Trost E."/>
            <person name="Tauch A."/>
        </authorList>
    </citation>
    <scope>NUCLEOTIDE SEQUENCE [LARGE SCALE GENOMIC DNA]</scope>
    <source>
        <strain evidence="5">DSM 45100 / JCM 12819 / CCUG 50093 / GTC 2026 / SICGH 158</strain>
    </source>
</reference>
<gene>
    <name evidence="4" type="ordered locus">CRES_1131</name>
</gene>
<dbReference type="AlphaFoldDB" id="F8E327"/>
<dbReference type="eggNOG" id="COG4166">
    <property type="taxonomic scope" value="Bacteria"/>
</dbReference>
<feature type="signal peptide" evidence="2">
    <location>
        <begin position="1"/>
        <end position="26"/>
    </location>
</feature>
<protein>
    <submittedName>
        <fullName evidence="4">Secreted protein</fullName>
    </submittedName>
</protein>
<keyword evidence="5" id="KW-1185">Reference proteome</keyword>
<dbReference type="PROSITE" id="PS51257">
    <property type="entry name" value="PROKAR_LIPOPROTEIN"/>
    <property type="match status" value="1"/>
</dbReference>
<dbReference type="SUPFAM" id="SSF53850">
    <property type="entry name" value="Periplasmic binding protein-like II"/>
    <property type="match status" value="1"/>
</dbReference>
<dbReference type="GO" id="GO:1904680">
    <property type="term" value="F:peptide transmembrane transporter activity"/>
    <property type="evidence" value="ECO:0007669"/>
    <property type="project" value="TreeGrafter"/>
</dbReference>
<dbReference type="EMBL" id="CP002857">
    <property type="protein sequence ID" value="AEI09487.1"/>
    <property type="molecule type" value="Genomic_DNA"/>
</dbReference>
<dbReference type="HOGENOM" id="CLU_017028_11_2_11"/>
<dbReference type="STRING" id="662755.CRES_1131"/>
<dbReference type="Pfam" id="PF00496">
    <property type="entry name" value="SBP_bac_5"/>
    <property type="match status" value="1"/>
</dbReference>
<feature type="compositionally biased region" description="Low complexity" evidence="1">
    <location>
        <begin position="523"/>
        <end position="539"/>
    </location>
</feature>
<keyword evidence="2" id="KW-0732">Signal</keyword>
<dbReference type="OrthoDB" id="7888869at2"/>
<sequence>MKHSVGKKAAFAAAAAALAISVASCAEENNPGVDKQAEPQFGYALPQELVTTNAGTAVGVATDASKISARLFPGAFIEGPDQQLLPNADLVSANPSKRSAAVINYQINEEATYSDGKPVACDDFLLTYEASKRPDLFGSDMPLFSQVENVDCKPGSKRFAVIFKPSFGERYRELFSAGTVLPMHTVAERAKLPDGAQALRSGDEQALTELGKQWQESFLLSKTDPSSVPTSGPYKVVSRHDDGHLELGVNENWSGVKPAETSIHVWPRGADVKKLREQDQLRVADIDAGGNPEALGLSQPEWRVTKVQSSRVDTLRVSDMGPLATRESRQALNFCIDQRAIAGAVSKHSGAKVQATGLRVIGPAHPLTAQLTRTSQENTAFAPEKAAPLAGQHIRIGFLETTSRYKVIVDKIKASCGAVGVSVEASPRKATDYGVLGVDYDVLLDTRTTFGRNAAVARGVSGRLTEIQREEKKLANDSYSIPLVTEARTVASEAHVHNVMDNGADGGVSWNMDRWVTRETPVPEENAPAADPDAKNPPAGGNGTQDEPAHKSGNAS</sequence>
<accession>F8E327</accession>
<dbReference type="Gene3D" id="3.90.76.10">
    <property type="entry name" value="Dipeptide-binding Protein, Domain 1"/>
    <property type="match status" value="1"/>
</dbReference>
<dbReference type="Gene3D" id="3.10.105.10">
    <property type="entry name" value="Dipeptide-binding Protein, Domain 3"/>
    <property type="match status" value="1"/>
</dbReference>
<feature type="region of interest" description="Disordered" evidence="1">
    <location>
        <begin position="501"/>
        <end position="556"/>
    </location>
</feature>
<dbReference type="GO" id="GO:0015833">
    <property type="term" value="P:peptide transport"/>
    <property type="evidence" value="ECO:0007669"/>
    <property type="project" value="TreeGrafter"/>
</dbReference>
<name>F8E327_CORRG</name>
<evidence type="ECO:0000313" key="5">
    <source>
        <dbReference type="Proteomes" id="UP000000492"/>
    </source>
</evidence>
<proteinExistence type="predicted"/>
<evidence type="ECO:0000313" key="4">
    <source>
        <dbReference type="EMBL" id="AEI09487.1"/>
    </source>
</evidence>
<evidence type="ECO:0000256" key="1">
    <source>
        <dbReference type="SAM" id="MobiDB-lite"/>
    </source>
</evidence>
<feature type="chain" id="PRO_5003369063" evidence="2">
    <location>
        <begin position="27"/>
        <end position="556"/>
    </location>
</feature>
<dbReference type="RefSeq" id="WP_013888502.1">
    <property type="nucleotide sequence ID" value="NC_015673.1"/>
</dbReference>
<dbReference type="InterPro" id="IPR000914">
    <property type="entry name" value="SBP_5_dom"/>
</dbReference>
<dbReference type="PANTHER" id="PTHR30290:SF65">
    <property type="entry name" value="MONOACYL PHOSPHATIDYLINOSITOL TETRAMANNOSIDE-BINDING PROTEIN LPQW-RELATED"/>
    <property type="match status" value="1"/>
</dbReference>
<evidence type="ECO:0000259" key="3">
    <source>
        <dbReference type="Pfam" id="PF00496"/>
    </source>
</evidence>
<evidence type="ECO:0000256" key="2">
    <source>
        <dbReference type="SAM" id="SignalP"/>
    </source>
</evidence>
<dbReference type="Gene3D" id="3.40.190.10">
    <property type="entry name" value="Periplasmic binding protein-like II"/>
    <property type="match status" value="1"/>
</dbReference>
<organism evidence="4 5">
    <name type="scientific">Corynebacterium resistens (strain DSM 45100 / JCM 12819 / GTC 2026 / SICGH 158)</name>
    <dbReference type="NCBI Taxonomy" id="662755"/>
    <lineage>
        <taxon>Bacteria</taxon>
        <taxon>Bacillati</taxon>
        <taxon>Actinomycetota</taxon>
        <taxon>Actinomycetes</taxon>
        <taxon>Mycobacteriales</taxon>
        <taxon>Corynebacteriaceae</taxon>
        <taxon>Corynebacterium</taxon>
    </lineage>
</organism>
<dbReference type="InterPro" id="IPR039424">
    <property type="entry name" value="SBP_5"/>
</dbReference>
<feature type="domain" description="Solute-binding protein family 5" evidence="3">
    <location>
        <begin position="102"/>
        <end position="387"/>
    </location>
</feature>
<dbReference type="PANTHER" id="PTHR30290">
    <property type="entry name" value="PERIPLASMIC BINDING COMPONENT OF ABC TRANSPORTER"/>
    <property type="match status" value="1"/>
</dbReference>
<dbReference type="KEGG" id="crd:CRES_1131"/>
<dbReference type="Proteomes" id="UP000000492">
    <property type="component" value="Chromosome"/>
</dbReference>